<accession>A0A9P1MXD9</accession>
<evidence type="ECO:0000256" key="1">
    <source>
        <dbReference type="SAM" id="SignalP"/>
    </source>
</evidence>
<organism evidence="2 3">
    <name type="scientific">Caenorhabditis angaria</name>
    <dbReference type="NCBI Taxonomy" id="860376"/>
    <lineage>
        <taxon>Eukaryota</taxon>
        <taxon>Metazoa</taxon>
        <taxon>Ecdysozoa</taxon>
        <taxon>Nematoda</taxon>
        <taxon>Chromadorea</taxon>
        <taxon>Rhabditida</taxon>
        <taxon>Rhabditina</taxon>
        <taxon>Rhabditomorpha</taxon>
        <taxon>Rhabditoidea</taxon>
        <taxon>Rhabditidae</taxon>
        <taxon>Peloderinae</taxon>
        <taxon>Caenorhabditis</taxon>
    </lineage>
</organism>
<gene>
    <name evidence="2" type="ORF">CAMP_LOCUS6406</name>
</gene>
<dbReference type="Proteomes" id="UP001152747">
    <property type="component" value="Unassembled WGS sequence"/>
</dbReference>
<reference evidence="2" key="1">
    <citation type="submission" date="2022-11" db="EMBL/GenBank/DDBJ databases">
        <authorList>
            <person name="Kikuchi T."/>
        </authorList>
    </citation>
    <scope>NUCLEOTIDE SEQUENCE</scope>
    <source>
        <strain evidence="2">PS1010</strain>
    </source>
</reference>
<proteinExistence type="predicted"/>
<comment type="caution">
    <text evidence="2">The sequence shown here is derived from an EMBL/GenBank/DDBJ whole genome shotgun (WGS) entry which is preliminary data.</text>
</comment>
<name>A0A9P1MXD9_9PELO</name>
<keyword evidence="1" id="KW-0732">Signal</keyword>
<dbReference type="AlphaFoldDB" id="A0A9P1MXD9"/>
<feature type="chain" id="PRO_5040489214" description="BPTI/Kunitz inhibitor domain-containing protein" evidence="1">
    <location>
        <begin position="18"/>
        <end position="74"/>
    </location>
</feature>
<keyword evidence="3" id="KW-1185">Reference proteome</keyword>
<feature type="signal peptide" evidence="1">
    <location>
        <begin position="1"/>
        <end position="17"/>
    </location>
</feature>
<sequence>MRVFLVVLLLLATSVNGQIPPPIAGRCSRFEEGRILIRRYFLYYWGVCHEQLIYRCGNRPNEPKESRDFCLHTM</sequence>
<evidence type="ECO:0000313" key="3">
    <source>
        <dbReference type="Proteomes" id="UP001152747"/>
    </source>
</evidence>
<evidence type="ECO:0008006" key="4">
    <source>
        <dbReference type="Google" id="ProtNLM"/>
    </source>
</evidence>
<protein>
    <recommendedName>
        <fullName evidence="4">BPTI/Kunitz inhibitor domain-containing protein</fullName>
    </recommendedName>
</protein>
<dbReference type="EMBL" id="CANHGI010000002">
    <property type="protein sequence ID" value="CAI5443769.1"/>
    <property type="molecule type" value="Genomic_DNA"/>
</dbReference>
<evidence type="ECO:0000313" key="2">
    <source>
        <dbReference type="EMBL" id="CAI5443769.1"/>
    </source>
</evidence>